<feature type="compositionally biased region" description="Basic and acidic residues" evidence="1">
    <location>
        <begin position="9"/>
        <end position="23"/>
    </location>
</feature>
<comment type="caution">
    <text evidence="2">The sequence shown here is derived from an EMBL/GenBank/DDBJ whole genome shotgun (WGS) entry which is preliminary data.</text>
</comment>
<keyword evidence="3" id="KW-1185">Reference proteome</keyword>
<protein>
    <submittedName>
        <fullName evidence="2">Uncharacterized protein</fullName>
    </submittedName>
</protein>
<evidence type="ECO:0000313" key="3">
    <source>
        <dbReference type="Proteomes" id="UP000433071"/>
    </source>
</evidence>
<feature type="region of interest" description="Disordered" evidence="1">
    <location>
        <begin position="1"/>
        <end position="23"/>
    </location>
</feature>
<name>A0A6I3LW25_9MICO</name>
<sequence>MPDPDYDDEAARAAAKREHTSEVKRRWREANLDRVHEQSRAWKAAHPERVRELNRRWREQHLDRSRQQNRDSARRAAARKRREAETRRKARERSKRWREEHPERVRTYQLQWVEANRDKVREYYNRYYETHREEVSARAAARRDADPERTRRASKEWAERNKERRAELQRQRRSDPKTYQAELEANAAARRLKRRLARSGLPPKRLHPTSAAERRANERDADAYFEDPSLNEHVRQLTVFGETLTEHMLEHAQTMRDFAESYANRRRRLGLPLVDIERVVYARAVDVVIAQVRRVDLLTSRDISAAVRSTQAVVRRAERRQVLERLMNAIVRHAEHNLERLTREATIETRARHLSGKPTMAFEYVIAEIAMQELLEGLASVGLVAADSRMAARAAARQIGFTLRMAGGAKAGSTILRLNR</sequence>
<accession>A0A6I3LW25</accession>
<reference evidence="2 3" key="1">
    <citation type="submission" date="2019-11" db="EMBL/GenBank/DDBJ databases">
        <title>Agromyces kandeliae sp. nov., isolated from mangrove soil.</title>
        <authorList>
            <person name="Wang R."/>
        </authorList>
    </citation>
    <scope>NUCLEOTIDE SEQUENCE [LARGE SCALE GENOMIC DNA]</scope>
    <source>
        <strain evidence="2 3">JCM 11433</strain>
    </source>
</reference>
<dbReference type="OrthoDB" id="5117021at2"/>
<gene>
    <name evidence="2" type="ORF">GJ743_00015</name>
</gene>
<feature type="region of interest" description="Disordered" evidence="1">
    <location>
        <begin position="133"/>
        <end position="179"/>
    </location>
</feature>
<feature type="region of interest" description="Disordered" evidence="1">
    <location>
        <begin position="195"/>
        <end position="218"/>
    </location>
</feature>
<feature type="compositionally biased region" description="Basic and acidic residues" evidence="1">
    <location>
        <begin position="55"/>
        <end position="74"/>
    </location>
</feature>
<dbReference type="AlphaFoldDB" id="A0A6I3LW25"/>
<evidence type="ECO:0000256" key="1">
    <source>
        <dbReference type="SAM" id="MobiDB-lite"/>
    </source>
</evidence>
<dbReference type="RefSeq" id="WP_155049904.1">
    <property type="nucleotide sequence ID" value="NZ_BAAAIB010000007.1"/>
</dbReference>
<proteinExistence type="predicted"/>
<feature type="compositionally biased region" description="Basic and acidic residues" evidence="1">
    <location>
        <begin position="133"/>
        <end position="176"/>
    </location>
</feature>
<dbReference type="EMBL" id="WMLB01000001">
    <property type="protein sequence ID" value="MTH66760.1"/>
    <property type="molecule type" value="Genomic_DNA"/>
</dbReference>
<feature type="region of interest" description="Disordered" evidence="1">
    <location>
        <begin position="55"/>
        <end position="100"/>
    </location>
</feature>
<evidence type="ECO:0000313" key="2">
    <source>
        <dbReference type="EMBL" id="MTH66760.1"/>
    </source>
</evidence>
<dbReference type="Proteomes" id="UP000433071">
    <property type="component" value="Unassembled WGS sequence"/>
</dbReference>
<organism evidence="2 3">
    <name type="scientific">Agromyces bracchium</name>
    <dbReference type="NCBI Taxonomy" id="88376"/>
    <lineage>
        <taxon>Bacteria</taxon>
        <taxon>Bacillati</taxon>
        <taxon>Actinomycetota</taxon>
        <taxon>Actinomycetes</taxon>
        <taxon>Micrococcales</taxon>
        <taxon>Microbacteriaceae</taxon>
        <taxon>Agromyces</taxon>
    </lineage>
</organism>